<evidence type="ECO:0000313" key="2">
    <source>
        <dbReference type="EMBL" id="POH72449.1"/>
    </source>
</evidence>
<name>A0A2S3ZTP6_ARTGL</name>
<proteinExistence type="predicted"/>
<sequence length="283" mass="30654">MEIETWVALGAAVATALSALFIGWQAWETRRSAESSNKAATASEAALEVANASLELNRRQAGQSAFMVAEATRARLETNAPAVSMEFVDGENCQPSAFIIGKQSDPESFESREPGHVFQLPQDAELWLYALFDVKFHNDGPLPVTIWSGSTIIPTYDGFPWDTTFRLDKGESLVRFLAVGTSLVGWTESRDDKAKPRGEAGWLTELSGDSGVRLTQAIHIDGTLLGNGQREGDFSLRGLGPDANWPSHLVKDQAKRTYWLGGQEIPALAPDDVFGAAGLGVMQ</sequence>
<dbReference type="EMBL" id="PPXC01000013">
    <property type="protein sequence ID" value="POH72449.1"/>
    <property type="molecule type" value="Genomic_DNA"/>
</dbReference>
<feature type="transmembrane region" description="Helical" evidence="1">
    <location>
        <begin position="6"/>
        <end position="27"/>
    </location>
</feature>
<accession>A0A2S3ZTP6</accession>
<keyword evidence="1" id="KW-0472">Membrane</keyword>
<gene>
    <name evidence="2" type="ORF">CVS27_15040</name>
</gene>
<comment type="caution">
    <text evidence="2">The sequence shown here is derived from an EMBL/GenBank/DDBJ whole genome shotgun (WGS) entry which is preliminary data.</text>
</comment>
<dbReference type="Proteomes" id="UP000237061">
    <property type="component" value="Unassembled WGS sequence"/>
</dbReference>
<evidence type="ECO:0000256" key="1">
    <source>
        <dbReference type="SAM" id="Phobius"/>
    </source>
</evidence>
<reference evidence="2 3" key="1">
    <citation type="submission" date="2018-01" db="EMBL/GenBank/DDBJ databases">
        <title>Arthrobacter sp. nov., from glaciers in China.</title>
        <authorList>
            <person name="Liu Q."/>
            <person name="Xin Y.-H."/>
        </authorList>
    </citation>
    <scope>NUCLEOTIDE SEQUENCE [LARGE SCALE GENOMIC DNA]</scope>
    <source>
        <strain evidence="2 3">HLT2-12-2</strain>
    </source>
</reference>
<keyword evidence="1" id="KW-0812">Transmembrane</keyword>
<dbReference type="AlphaFoldDB" id="A0A2S3ZTP6"/>
<evidence type="ECO:0000313" key="3">
    <source>
        <dbReference type="Proteomes" id="UP000237061"/>
    </source>
</evidence>
<keyword evidence="3" id="KW-1185">Reference proteome</keyword>
<protein>
    <submittedName>
        <fullName evidence="2">Uncharacterized protein</fullName>
    </submittedName>
</protein>
<keyword evidence="1" id="KW-1133">Transmembrane helix</keyword>
<organism evidence="2 3">
    <name type="scientific">Arthrobacter glacialis</name>
    <dbReference type="NCBI Taxonomy" id="1664"/>
    <lineage>
        <taxon>Bacteria</taxon>
        <taxon>Bacillati</taxon>
        <taxon>Actinomycetota</taxon>
        <taxon>Actinomycetes</taxon>
        <taxon>Micrococcales</taxon>
        <taxon>Micrococcaceae</taxon>
        <taxon>Arthrobacter</taxon>
    </lineage>
</organism>